<sequence length="242" mass="27518">MSNFAEPAGATKKSLLGSDYREEIDGYPPLPSPPETISKYTVARLRQGLSFADQMLRNKKRMVSPLAGHCLATYTSAFKNITEMQYQSEHERNAMLTNILMNLTRSGRALGRISRIRAAYPSYLVSNIPIIEAIILAVADEYFERHGERPLYYNFWMPKVTGYSQTAMPKRPVPRTEGKVATAMYRRQKMAWDQMVNLQKQARMRYGDYQFMFGTEAVVDPDIWLDLAAENDVKSADPDAPA</sequence>
<dbReference type="AlphaFoldDB" id="A0A9P9EB55"/>
<name>A0A9P9EB55_9HYPO</name>
<dbReference type="OrthoDB" id="4478691at2759"/>
<evidence type="ECO:0000313" key="1">
    <source>
        <dbReference type="EMBL" id="KAH7133301.1"/>
    </source>
</evidence>
<protein>
    <submittedName>
        <fullName evidence="1">Uncharacterized protein</fullName>
    </submittedName>
</protein>
<evidence type="ECO:0000313" key="2">
    <source>
        <dbReference type="Proteomes" id="UP000717696"/>
    </source>
</evidence>
<comment type="caution">
    <text evidence="1">The sequence shown here is derived from an EMBL/GenBank/DDBJ whole genome shotgun (WGS) entry which is preliminary data.</text>
</comment>
<gene>
    <name evidence="1" type="ORF">B0J13DRAFT_678349</name>
</gene>
<organism evidence="1 2">
    <name type="scientific">Dactylonectria estremocensis</name>
    <dbReference type="NCBI Taxonomy" id="1079267"/>
    <lineage>
        <taxon>Eukaryota</taxon>
        <taxon>Fungi</taxon>
        <taxon>Dikarya</taxon>
        <taxon>Ascomycota</taxon>
        <taxon>Pezizomycotina</taxon>
        <taxon>Sordariomycetes</taxon>
        <taxon>Hypocreomycetidae</taxon>
        <taxon>Hypocreales</taxon>
        <taxon>Nectriaceae</taxon>
        <taxon>Dactylonectria</taxon>
    </lineage>
</organism>
<reference evidence="1" key="1">
    <citation type="journal article" date="2021" name="Nat. Commun.">
        <title>Genetic determinants of endophytism in the Arabidopsis root mycobiome.</title>
        <authorList>
            <person name="Mesny F."/>
            <person name="Miyauchi S."/>
            <person name="Thiergart T."/>
            <person name="Pickel B."/>
            <person name="Atanasova L."/>
            <person name="Karlsson M."/>
            <person name="Huettel B."/>
            <person name="Barry K.W."/>
            <person name="Haridas S."/>
            <person name="Chen C."/>
            <person name="Bauer D."/>
            <person name="Andreopoulos W."/>
            <person name="Pangilinan J."/>
            <person name="LaButti K."/>
            <person name="Riley R."/>
            <person name="Lipzen A."/>
            <person name="Clum A."/>
            <person name="Drula E."/>
            <person name="Henrissat B."/>
            <person name="Kohler A."/>
            <person name="Grigoriev I.V."/>
            <person name="Martin F.M."/>
            <person name="Hacquard S."/>
        </authorList>
    </citation>
    <scope>NUCLEOTIDE SEQUENCE</scope>
    <source>
        <strain evidence="1">MPI-CAGE-AT-0021</strain>
    </source>
</reference>
<accession>A0A9P9EB55</accession>
<dbReference type="Proteomes" id="UP000717696">
    <property type="component" value="Unassembled WGS sequence"/>
</dbReference>
<dbReference type="EMBL" id="JAGMUU010000018">
    <property type="protein sequence ID" value="KAH7133301.1"/>
    <property type="molecule type" value="Genomic_DNA"/>
</dbReference>
<keyword evidence="2" id="KW-1185">Reference proteome</keyword>
<proteinExistence type="predicted"/>